<accession>A0ACC1S172</accession>
<organism evidence="1 2">
    <name type="scientific">Fusarium decemcellulare</name>
    <dbReference type="NCBI Taxonomy" id="57161"/>
    <lineage>
        <taxon>Eukaryota</taxon>
        <taxon>Fungi</taxon>
        <taxon>Dikarya</taxon>
        <taxon>Ascomycota</taxon>
        <taxon>Pezizomycotina</taxon>
        <taxon>Sordariomycetes</taxon>
        <taxon>Hypocreomycetidae</taxon>
        <taxon>Hypocreales</taxon>
        <taxon>Nectriaceae</taxon>
        <taxon>Fusarium</taxon>
        <taxon>Fusarium decemcellulare species complex</taxon>
    </lineage>
</organism>
<sequence length="145" mass="15850">MPFISPTPTLEASEPPGMCETPRAHVSESAASCHEEDAHDKPNFDTIALALIKIATEVGKLNNVSDIRILSATILPAIQCLSRKIDDIEASMKAELSQVKAQVDALCRQAEVRPSGEARDRDGDGSVRHGRRPTSKNFNTVFRRK</sequence>
<protein>
    <submittedName>
        <fullName evidence="1">Uncharacterized protein</fullName>
    </submittedName>
</protein>
<keyword evidence="2" id="KW-1185">Reference proteome</keyword>
<reference evidence="1" key="1">
    <citation type="submission" date="2022-08" db="EMBL/GenBank/DDBJ databases">
        <title>Genome Sequence of Fusarium decemcellulare.</title>
        <authorList>
            <person name="Buettner E."/>
        </authorList>
    </citation>
    <scope>NUCLEOTIDE SEQUENCE</scope>
    <source>
        <strain evidence="1">Babe19</strain>
    </source>
</reference>
<comment type="caution">
    <text evidence="1">The sequence shown here is derived from an EMBL/GenBank/DDBJ whole genome shotgun (WGS) entry which is preliminary data.</text>
</comment>
<gene>
    <name evidence="1" type="ORF">NM208_g9534</name>
</gene>
<evidence type="ECO:0000313" key="1">
    <source>
        <dbReference type="EMBL" id="KAJ3529951.1"/>
    </source>
</evidence>
<evidence type="ECO:0000313" key="2">
    <source>
        <dbReference type="Proteomes" id="UP001148629"/>
    </source>
</evidence>
<proteinExistence type="predicted"/>
<dbReference type="Proteomes" id="UP001148629">
    <property type="component" value="Unassembled WGS sequence"/>
</dbReference>
<dbReference type="EMBL" id="JANRMS010001229">
    <property type="protein sequence ID" value="KAJ3529951.1"/>
    <property type="molecule type" value="Genomic_DNA"/>
</dbReference>
<name>A0ACC1S172_9HYPO</name>